<evidence type="ECO:0000313" key="2">
    <source>
        <dbReference type="Proteomes" id="UP000834106"/>
    </source>
</evidence>
<dbReference type="AlphaFoldDB" id="A0AAD1Z9X7"/>
<evidence type="ECO:0000313" key="1">
    <source>
        <dbReference type="EMBL" id="CAI9765916.1"/>
    </source>
</evidence>
<gene>
    <name evidence="1" type="ORF">FPE_LOCUS13346</name>
</gene>
<protein>
    <submittedName>
        <fullName evidence="1">Uncharacterized protein</fullName>
    </submittedName>
</protein>
<dbReference type="Proteomes" id="UP000834106">
    <property type="component" value="Chromosome 8"/>
</dbReference>
<dbReference type="EMBL" id="OU503043">
    <property type="protein sequence ID" value="CAI9765916.1"/>
    <property type="molecule type" value="Genomic_DNA"/>
</dbReference>
<organism evidence="1 2">
    <name type="scientific">Fraxinus pennsylvanica</name>
    <dbReference type="NCBI Taxonomy" id="56036"/>
    <lineage>
        <taxon>Eukaryota</taxon>
        <taxon>Viridiplantae</taxon>
        <taxon>Streptophyta</taxon>
        <taxon>Embryophyta</taxon>
        <taxon>Tracheophyta</taxon>
        <taxon>Spermatophyta</taxon>
        <taxon>Magnoliopsida</taxon>
        <taxon>eudicotyledons</taxon>
        <taxon>Gunneridae</taxon>
        <taxon>Pentapetalae</taxon>
        <taxon>asterids</taxon>
        <taxon>lamiids</taxon>
        <taxon>Lamiales</taxon>
        <taxon>Oleaceae</taxon>
        <taxon>Oleeae</taxon>
        <taxon>Fraxinus</taxon>
    </lineage>
</organism>
<sequence>MIPAGDEGPNSPFNMSIDLDDQPNGSIGFVLAEGNAIVRCHWDTSSVNERRPDVGVLVSLVYRWNGTVVGDLLVVVGGVDVHFLVVNADSGIRVPGVDGDLNAGRDDVRGRDVEAEDGGILEVHLSSAMILVVVAALVEDVAVEGGVEF</sequence>
<accession>A0AAD1Z9X7</accession>
<name>A0AAD1Z9X7_9LAMI</name>
<reference evidence="1" key="1">
    <citation type="submission" date="2023-05" db="EMBL/GenBank/DDBJ databases">
        <authorList>
            <person name="Huff M."/>
        </authorList>
    </citation>
    <scope>NUCLEOTIDE SEQUENCE</scope>
</reference>
<proteinExistence type="predicted"/>
<keyword evidence="2" id="KW-1185">Reference proteome</keyword>